<dbReference type="SUPFAM" id="SSF109854">
    <property type="entry name" value="DinB/YfiT-like putative metalloenzymes"/>
    <property type="match status" value="1"/>
</dbReference>
<dbReference type="InterPro" id="IPR024344">
    <property type="entry name" value="MDMPI_metal-binding"/>
</dbReference>
<dbReference type="EMBL" id="BAAAGX010000029">
    <property type="protein sequence ID" value="GAA0271197.1"/>
    <property type="molecule type" value="Genomic_DNA"/>
</dbReference>
<organism evidence="2 3">
    <name type="scientific">Cryptosporangium japonicum</name>
    <dbReference type="NCBI Taxonomy" id="80872"/>
    <lineage>
        <taxon>Bacteria</taxon>
        <taxon>Bacillati</taxon>
        <taxon>Actinomycetota</taxon>
        <taxon>Actinomycetes</taxon>
        <taxon>Cryptosporangiales</taxon>
        <taxon>Cryptosporangiaceae</taxon>
        <taxon>Cryptosporangium</taxon>
    </lineage>
</organism>
<name>A0ABN0V1X1_9ACTN</name>
<dbReference type="InterPro" id="IPR034660">
    <property type="entry name" value="DinB/YfiT-like"/>
</dbReference>
<protein>
    <recommendedName>
        <fullName evidence="1">Mycothiol-dependent maleylpyruvate isomerase metal-binding domain-containing protein</fullName>
    </recommendedName>
</protein>
<dbReference type="Proteomes" id="UP001500967">
    <property type="component" value="Unassembled WGS sequence"/>
</dbReference>
<reference evidence="2 3" key="1">
    <citation type="journal article" date="2019" name="Int. J. Syst. Evol. Microbiol.">
        <title>The Global Catalogue of Microorganisms (GCM) 10K type strain sequencing project: providing services to taxonomists for standard genome sequencing and annotation.</title>
        <authorList>
            <consortium name="The Broad Institute Genomics Platform"/>
            <consortium name="The Broad Institute Genome Sequencing Center for Infectious Disease"/>
            <person name="Wu L."/>
            <person name="Ma J."/>
        </authorList>
    </citation>
    <scope>NUCLEOTIDE SEQUENCE [LARGE SCALE GENOMIC DNA]</scope>
    <source>
        <strain evidence="2 3">JCM 10425</strain>
    </source>
</reference>
<feature type="domain" description="Mycothiol-dependent maleylpyruvate isomerase metal-binding" evidence="1">
    <location>
        <begin position="25"/>
        <end position="153"/>
    </location>
</feature>
<proteinExistence type="predicted"/>
<evidence type="ECO:0000313" key="2">
    <source>
        <dbReference type="EMBL" id="GAA0271197.1"/>
    </source>
</evidence>
<dbReference type="Gene3D" id="1.20.120.450">
    <property type="entry name" value="dinb family like domain"/>
    <property type="match status" value="1"/>
</dbReference>
<dbReference type="Pfam" id="PF11716">
    <property type="entry name" value="MDMPI_N"/>
    <property type="match status" value="1"/>
</dbReference>
<gene>
    <name evidence="2" type="ORF">GCM10009539_68120</name>
</gene>
<evidence type="ECO:0000313" key="3">
    <source>
        <dbReference type="Proteomes" id="UP001500967"/>
    </source>
</evidence>
<sequence length="235" mass="24906">MLAQLWSIGGIVADLRAELEAALPRANSRLVDLVRRTDPDRAHRTVPATPEWSVADLAAHVLTVYRRALGDRRRSSSPEETAALNATVLAETPERDLATLADLLDRDGPAGFAVLSGFPSDLSFRFHGGTRTTVTPVSSVILAEILIHGRDLAEATGAEWVIPPDEAALVLAGSSLPGPDGGPPIFSPWLKPGGEHTLAATASSDDPVGALTTFFRRTAPTTPELVALSRALRPF</sequence>
<accession>A0ABN0V1X1</accession>
<evidence type="ECO:0000259" key="1">
    <source>
        <dbReference type="Pfam" id="PF11716"/>
    </source>
</evidence>
<keyword evidence="3" id="KW-1185">Reference proteome</keyword>
<comment type="caution">
    <text evidence="2">The sequence shown here is derived from an EMBL/GenBank/DDBJ whole genome shotgun (WGS) entry which is preliminary data.</text>
</comment>